<evidence type="ECO:0000259" key="1">
    <source>
        <dbReference type="Pfam" id="PF01337"/>
    </source>
</evidence>
<feature type="domain" description="Barstar (barnase inhibitor)" evidence="1">
    <location>
        <begin position="5"/>
        <end position="78"/>
    </location>
</feature>
<dbReference type="Proteomes" id="UP001470230">
    <property type="component" value="Unassembled WGS sequence"/>
</dbReference>
<dbReference type="InterPro" id="IPR035905">
    <property type="entry name" value="Barstar-like_sf"/>
</dbReference>
<keyword evidence="3" id="KW-1185">Reference proteome</keyword>
<reference evidence="2 3" key="1">
    <citation type="submission" date="2024-04" db="EMBL/GenBank/DDBJ databases">
        <title>Tritrichomonas musculus Genome.</title>
        <authorList>
            <person name="Alves-Ferreira E."/>
            <person name="Grigg M."/>
            <person name="Lorenzi H."/>
            <person name="Galac M."/>
        </authorList>
    </citation>
    <scope>NUCLEOTIDE SEQUENCE [LARGE SCALE GENOMIC DNA]</scope>
    <source>
        <strain evidence="2 3">EAF2021</strain>
    </source>
</reference>
<organism evidence="2 3">
    <name type="scientific">Tritrichomonas musculus</name>
    <dbReference type="NCBI Taxonomy" id="1915356"/>
    <lineage>
        <taxon>Eukaryota</taxon>
        <taxon>Metamonada</taxon>
        <taxon>Parabasalia</taxon>
        <taxon>Tritrichomonadida</taxon>
        <taxon>Tritrichomonadidae</taxon>
        <taxon>Tritrichomonas</taxon>
    </lineage>
</organism>
<name>A0ABR2KTL9_9EUKA</name>
<proteinExistence type="predicted"/>
<dbReference type="InterPro" id="IPR000468">
    <property type="entry name" value="Barstar"/>
</dbReference>
<dbReference type="Gene3D" id="3.30.370.10">
    <property type="entry name" value="Barstar-like"/>
    <property type="match status" value="1"/>
</dbReference>
<evidence type="ECO:0000313" key="2">
    <source>
        <dbReference type="EMBL" id="KAK8894282.1"/>
    </source>
</evidence>
<dbReference type="EMBL" id="JAPFFF010000003">
    <property type="protein sequence ID" value="KAK8894282.1"/>
    <property type="molecule type" value="Genomic_DNA"/>
</dbReference>
<accession>A0ABR2KTL9</accession>
<sequence length="136" mass="15806">MERMKIVIDGEHFSTIEEFYDEMDKLLTKNLDWKTGHNLDAFNDLLRGGFGVHKYGQPLDILWIHADKSRNDLGYHATELYLQKILEKCHPSNRNRISEKITACKNHQGPTLFDQIIEIIQDTDDSGHDCTISFEN</sequence>
<dbReference type="Pfam" id="PF01337">
    <property type="entry name" value="Barstar"/>
    <property type="match status" value="1"/>
</dbReference>
<evidence type="ECO:0000313" key="3">
    <source>
        <dbReference type="Proteomes" id="UP001470230"/>
    </source>
</evidence>
<comment type="caution">
    <text evidence="2">The sequence shown here is derived from an EMBL/GenBank/DDBJ whole genome shotgun (WGS) entry which is preliminary data.</text>
</comment>
<gene>
    <name evidence="2" type="ORF">M9Y10_022717</name>
</gene>
<protein>
    <recommendedName>
        <fullName evidence="1">Barstar (barnase inhibitor) domain-containing protein</fullName>
    </recommendedName>
</protein>
<dbReference type="SUPFAM" id="SSF52038">
    <property type="entry name" value="Barstar-related"/>
    <property type="match status" value="1"/>
</dbReference>